<accession>A0ABN4TPT5</accession>
<gene>
    <name evidence="2" type="ORF">BKK80_10395</name>
</gene>
<proteinExistence type="predicted"/>
<dbReference type="EMBL" id="CP017754">
    <property type="protein sequence ID" value="AOZ06199.1"/>
    <property type="molecule type" value="Genomic_DNA"/>
</dbReference>
<feature type="compositionally biased region" description="Low complexity" evidence="1">
    <location>
        <begin position="1"/>
        <end position="19"/>
    </location>
</feature>
<sequence>MALASAGAPPPARAATQPPRDGATACARTGNGYCHLPAPGQGLRLDSELALTTASRSAPLLP</sequence>
<name>A0ABN4TPT5_9BURK</name>
<evidence type="ECO:0000256" key="1">
    <source>
        <dbReference type="SAM" id="MobiDB-lite"/>
    </source>
</evidence>
<dbReference type="Proteomes" id="UP000177515">
    <property type="component" value="Chromosome 1"/>
</dbReference>
<evidence type="ECO:0000313" key="2">
    <source>
        <dbReference type="EMBL" id="AOZ06199.1"/>
    </source>
</evidence>
<keyword evidence="3" id="KW-1185">Reference proteome</keyword>
<feature type="region of interest" description="Disordered" evidence="1">
    <location>
        <begin position="1"/>
        <end position="24"/>
    </location>
</feature>
<organism evidence="2 3">
    <name type="scientific">Cupriavidus malaysiensis</name>
    <dbReference type="NCBI Taxonomy" id="367825"/>
    <lineage>
        <taxon>Bacteria</taxon>
        <taxon>Pseudomonadati</taxon>
        <taxon>Pseudomonadota</taxon>
        <taxon>Betaproteobacteria</taxon>
        <taxon>Burkholderiales</taxon>
        <taxon>Burkholderiaceae</taxon>
        <taxon>Cupriavidus</taxon>
    </lineage>
</organism>
<evidence type="ECO:0000313" key="3">
    <source>
        <dbReference type="Proteomes" id="UP000177515"/>
    </source>
</evidence>
<protein>
    <submittedName>
        <fullName evidence="2">Uncharacterized protein</fullName>
    </submittedName>
</protein>
<reference evidence="2 3" key="1">
    <citation type="submission" date="2016-10" db="EMBL/GenBank/DDBJ databases">
        <title>Complete genome sequences of three Cupriavidus strains isolated from various Malaysian environments.</title>
        <authorList>
            <person name="Abdullah A.A.-A."/>
            <person name="Shafie N.A.H."/>
            <person name="Lau N.S."/>
        </authorList>
    </citation>
    <scope>NUCLEOTIDE SEQUENCE [LARGE SCALE GENOMIC DNA]</scope>
    <source>
        <strain evidence="2 3">USMAA1020</strain>
    </source>
</reference>